<keyword evidence="1" id="KW-0732">Signal</keyword>
<sequence>MLKLQLSSVIYLGLHLMSWGRGVQGAFHIKSLVEKKEYFSHDLVDFFKPIAEEHANLETEDISVPHKYPPEPVIQIENRQQIEHDGNVLAHSVYMIEVLGFFGPSKQKENYPHDGPSIYQTSSSNTIVQPMIDRGLRFNLAPYFNGFQYPDFSLVPQRNQNSEILRTELTLGNPAFHLIQKDSLKIPQISKMRNRELQDLSNSGHEVLNLNPLSTIQTSGPTNSDAKIGQLVNSIDNESSFYIASKKRKRKVTTLELKTIDSFEERLDLIRVLSEDFNLVSKAPSQNIEIYESKNFRLSSVQIQDPKQEAKYQRYVDKKGLNFLHEDELKEDQQPDFNISFKVKERFTTPEILAFDNRYRSTIIESAFRIQWNGFEMLKKYISDYAPNSINPKEVKLHKGTLSHIKNISTLGITFIKIIAKKYPKGLVSEEFEDDQRLIIYNNNFWDFCFKNQGDIKRGLRDFFKSIKGNSSEKDIDRLVSAKLGRKHNKPEAVFSIIKTAITTKTHKKQLLLFSWYFVFLRTMVYYPEIFFSSLEGSQLKTFIENGIMYFIQKYDKI</sequence>
<gene>
    <name evidence="2" type="ORF">PPACK8108_LOCUS15082</name>
</gene>
<protein>
    <submittedName>
        <fullName evidence="2">Uncharacterized protein</fullName>
    </submittedName>
</protein>
<name>A0AAV0B9A5_PHAPC</name>
<comment type="caution">
    <text evidence="2">The sequence shown here is derived from an EMBL/GenBank/DDBJ whole genome shotgun (WGS) entry which is preliminary data.</text>
</comment>
<proteinExistence type="predicted"/>
<accession>A0AAV0B9A5</accession>
<feature type="chain" id="PRO_5043751280" evidence="1">
    <location>
        <begin position="26"/>
        <end position="558"/>
    </location>
</feature>
<keyword evidence="3" id="KW-1185">Reference proteome</keyword>
<evidence type="ECO:0000256" key="1">
    <source>
        <dbReference type="SAM" id="SignalP"/>
    </source>
</evidence>
<dbReference type="EMBL" id="CALTRL010003976">
    <property type="protein sequence ID" value="CAH7682266.1"/>
    <property type="molecule type" value="Genomic_DNA"/>
</dbReference>
<dbReference type="AlphaFoldDB" id="A0AAV0B9A5"/>
<evidence type="ECO:0000313" key="2">
    <source>
        <dbReference type="EMBL" id="CAH7682266.1"/>
    </source>
</evidence>
<evidence type="ECO:0000313" key="3">
    <source>
        <dbReference type="Proteomes" id="UP001153365"/>
    </source>
</evidence>
<organism evidence="2 3">
    <name type="scientific">Phakopsora pachyrhizi</name>
    <name type="common">Asian soybean rust disease fungus</name>
    <dbReference type="NCBI Taxonomy" id="170000"/>
    <lineage>
        <taxon>Eukaryota</taxon>
        <taxon>Fungi</taxon>
        <taxon>Dikarya</taxon>
        <taxon>Basidiomycota</taxon>
        <taxon>Pucciniomycotina</taxon>
        <taxon>Pucciniomycetes</taxon>
        <taxon>Pucciniales</taxon>
        <taxon>Phakopsoraceae</taxon>
        <taxon>Phakopsora</taxon>
    </lineage>
</organism>
<feature type="signal peptide" evidence="1">
    <location>
        <begin position="1"/>
        <end position="25"/>
    </location>
</feature>
<reference evidence="2" key="1">
    <citation type="submission" date="2022-06" db="EMBL/GenBank/DDBJ databases">
        <authorList>
            <consortium name="SYNGENTA / RWTH Aachen University"/>
        </authorList>
    </citation>
    <scope>NUCLEOTIDE SEQUENCE</scope>
</reference>
<dbReference type="Proteomes" id="UP001153365">
    <property type="component" value="Unassembled WGS sequence"/>
</dbReference>